<feature type="domain" description="Pirin C-terminal" evidence="5">
    <location>
        <begin position="176"/>
        <end position="280"/>
    </location>
</feature>
<dbReference type="PANTHER" id="PTHR13903">
    <property type="entry name" value="PIRIN-RELATED"/>
    <property type="match status" value="1"/>
</dbReference>
<organism evidence="6 7">
    <name type="scientific">Pseudomonas reinekei</name>
    <dbReference type="NCBI Taxonomy" id="395598"/>
    <lineage>
        <taxon>Bacteria</taxon>
        <taxon>Pseudomonadati</taxon>
        <taxon>Pseudomonadota</taxon>
        <taxon>Gammaproteobacteria</taxon>
        <taxon>Pseudomonadales</taxon>
        <taxon>Pseudomonadaceae</taxon>
        <taxon>Pseudomonas</taxon>
    </lineage>
</organism>
<feature type="binding site" evidence="2">
    <location>
        <position position="56"/>
    </location>
    <ligand>
        <name>Fe cation</name>
        <dbReference type="ChEBI" id="CHEBI:24875"/>
    </ligand>
</feature>
<keyword evidence="2" id="KW-0408">Iron</keyword>
<evidence type="ECO:0000256" key="3">
    <source>
        <dbReference type="RuleBase" id="RU003457"/>
    </source>
</evidence>
<dbReference type="InterPro" id="IPR014710">
    <property type="entry name" value="RmlC-like_jellyroll"/>
</dbReference>
<comment type="cofactor">
    <cofactor evidence="2">
        <name>Fe cation</name>
        <dbReference type="ChEBI" id="CHEBI:24875"/>
    </cofactor>
    <text evidence="2">Binds 1 Fe cation per subunit.</text>
</comment>
<feature type="binding site" evidence="2">
    <location>
        <position position="103"/>
    </location>
    <ligand>
        <name>Fe cation</name>
        <dbReference type="ChEBI" id="CHEBI:24875"/>
    </ligand>
</feature>
<evidence type="ECO:0000259" key="4">
    <source>
        <dbReference type="Pfam" id="PF02678"/>
    </source>
</evidence>
<feature type="binding site" evidence="2">
    <location>
        <position position="105"/>
    </location>
    <ligand>
        <name>Fe cation</name>
        <dbReference type="ChEBI" id="CHEBI:24875"/>
    </ligand>
</feature>
<dbReference type="CDD" id="cd02247">
    <property type="entry name" value="cupin_pirin_C"/>
    <property type="match status" value="1"/>
</dbReference>
<protein>
    <submittedName>
        <fullName evidence="6">Pirin family protein</fullName>
    </submittedName>
</protein>
<dbReference type="Pfam" id="PF05726">
    <property type="entry name" value="Pirin_C"/>
    <property type="match status" value="1"/>
</dbReference>
<name>A0A6H9RHM6_PSERE</name>
<evidence type="ECO:0000259" key="5">
    <source>
        <dbReference type="Pfam" id="PF05726"/>
    </source>
</evidence>
<feature type="domain" description="Pirin N-terminal" evidence="4">
    <location>
        <begin position="50"/>
        <end position="121"/>
    </location>
</feature>
<gene>
    <name evidence="6" type="ORF">F7R15_00320</name>
</gene>
<dbReference type="PANTHER" id="PTHR13903:SF8">
    <property type="entry name" value="PIRIN"/>
    <property type="match status" value="1"/>
</dbReference>
<comment type="similarity">
    <text evidence="1 3">Belongs to the pirin family.</text>
</comment>
<dbReference type="Proteomes" id="UP000460142">
    <property type="component" value="Unassembled WGS sequence"/>
</dbReference>
<dbReference type="InterPro" id="IPR011051">
    <property type="entry name" value="RmlC_Cupin_sf"/>
</dbReference>
<dbReference type="InterPro" id="IPR003829">
    <property type="entry name" value="Pirin_N_dom"/>
</dbReference>
<dbReference type="EMBL" id="VZPS01000001">
    <property type="protein sequence ID" value="KAB0488352.1"/>
    <property type="molecule type" value="Genomic_DNA"/>
</dbReference>
<dbReference type="InterPro" id="IPR012093">
    <property type="entry name" value="Pirin"/>
</dbReference>
<feature type="binding site" evidence="2">
    <location>
        <position position="58"/>
    </location>
    <ligand>
        <name>Fe cation</name>
        <dbReference type="ChEBI" id="CHEBI:24875"/>
    </ligand>
</feature>
<dbReference type="Pfam" id="PF02678">
    <property type="entry name" value="Pirin"/>
    <property type="match status" value="1"/>
</dbReference>
<proteinExistence type="inferred from homology"/>
<dbReference type="InterPro" id="IPR008778">
    <property type="entry name" value="Pirin_C_dom"/>
</dbReference>
<comment type="caution">
    <text evidence="6">The sequence shown here is derived from an EMBL/GenBank/DDBJ whole genome shotgun (WGS) entry which is preliminary data.</text>
</comment>
<dbReference type="PIRSF" id="PIRSF006232">
    <property type="entry name" value="Pirin"/>
    <property type="match status" value="1"/>
</dbReference>
<accession>A0A6H9RHM6</accession>
<dbReference type="SUPFAM" id="SSF51182">
    <property type="entry name" value="RmlC-like cupins"/>
    <property type="match status" value="1"/>
</dbReference>
<keyword evidence="2" id="KW-0479">Metal-binding</keyword>
<evidence type="ECO:0000256" key="1">
    <source>
        <dbReference type="ARBA" id="ARBA00008416"/>
    </source>
</evidence>
<evidence type="ECO:0000313" key="7">
    <source>
        <dbReference type="Proteomes" id="UP000460142"/>
    </source>
</evidence>
<evidence type="ECO:0000313" key="6">
    <source>
        <dbReference type="EMBL" id="KAB0488352.1"/>
    </source>
</evidence>
<dbReference type="GO" id="GO:0046872">
    <property type="term" value="F:metal ion binding"/>
    <property type="evidence" value="ECO:0007669"/>
    <property type="project" value="UniProtKB-KW"/>
</dbReference>
<dbReference type="Gene3D" id="2.60.120.10">
    <property type="entry name" value="Jelly Rolls"/>
    <property type="match status" value="2"/>
</dbReference>
<reference evidence="6 7" key="1">
    <citation type="submission" date="2019-09" db="EMBL/GenBank/DDBJ databases">
        <title>Draft genome sequences of 48 bacterial type strains from the CCUG.</title>
        <authorList>
            <person name="Tunovic T."/>
            <person name="Pineiro-Iglesias B."/>
            <person name="Unosson C."/>
            <person name="Inganas E."/>
            <person name="Ohlen M."/>
            <person name="Cardew S."/>
            <person name="Jensie-Markopoulos S."/>
            <person name="Salva-Serra F."/>
            <person name="Jaen-Luchoro D."/>
            <person name="Karlsson R."/>
            <person name="Svensson-Stadler L."/>
            <person name="Chun J."/>
            <person name="Moore E."/>
        </authorList>
    </citation>
    <scope>NUCLEOTIDE SEQUENCE [LARGE SCALE GENOMIC DNA]</scope>
    <source>
        <strain evidence="6 7">CCUG 53116</strain>
    </source>
</reference>
<sequence length="285" mass="30626">MTKMSIKFSPIAEAKKAELGAQFSAHRLDLDALTGFSAPIMGFDHFRASGPTFAPHPHAGFSAVSYLFEDSTGGLRNRDSLGHDLVIEPGAMVWTQAAHGVVHDEHPAVNGEEVHGLQLFVNLSRSHKNLPPRVIHASADQVPTVVTGQGARVRILTGCFNEIEGPIAPVEPFTFLDVTLSASFTYSVPNGQNVLIYVLSGALTLSAFSEQRSLTAHQAIAARSLSQPEDVHLVPDQDAHVLILSGFDPQEPVAVYGPFIMNDQAGLQAAYSRYVEGKMGKLPPL</sequence>
<evidence type="ECO:0000256" key="2">
    <source>
        <dbReference type="PIRSR" id="PIRSR006232-1"/>
    </source>
</evidence>
<dbReference type="AlphaFoldDB" id="A0A6H9RHM6"/>
<dbReference type="OrthoDB" id="9780903at2"/>